<gene>
    <name evidence="2" type="ORF">WKW80_08395</name>
</gene>
<dbReference type="CDD" id="cd06661">
    <property type="entry name" value="GGCT_like"/>
    <property type="match status" value="1"/>
</dbReference>
<protein>
    <submittedName>
        <fullName evidence="2">Gamma-glutamylcyclotransferase family protein</fullName>
    </submittedName>
</protein>
<evidence type="ECO:0000256" key="1">
    <source>
        <dbReference type="ARBA" id="ARBA00023239"/>
    </source>
</evidence>
<dbReference type="SUPFAM" id="SSF110857">
    <property type="entry name" value="Gamma-glutamyl cyclotransferase-like"/>
    <property type="match status" value="1"/>
</dbReference>
<dbReference type="InterPro" id="IPR036568">
    <property type="entry name" value="GGCT-like_sf"/>
</dbReference>
<dbReference type="Proteomes" id="UP001363010">
    <property type="component" value="Unassembled WGS sequence"/>
</dbReference>
<sequence>MSDKVQYLAYGSNLHPMRLAARVPSARVIGVVELPGCILKFHKRSHDDSGKCLLDKAAGSQHMAYGVLYEFDAHEKGALDIAEGRGNGYMDHRVQVRLNGSTHAPFVYEAQSTHIDLKLLPYHWYKHLVVAGARYHGLPADYIASIEAVPSKGDPNLQRAQDNADLLRRMGWE</sequence>
<proteinExistence type="predicted"/>
<keyword evidence="3" id="KW-1185">Reference proteome</keyword>
<dbReference type="EMBL" id="JBBKZV010000003">
    <property type="protein sequence ID" value="MEJ8822056.1"/>
    <property type="molecule type" value="Genomic_DNA"/>
</dbReference>
<organism evidence="2 3">
    <name type="scientific">Variovorax humicola</name>
    <dbReference type="NCBI Taxonomy" id="1769758"/>
    <lineage>
        <taxon>Bacteria</taxon>
        <taxon>Pseudomonadati</taxon>
        <taxon>Pseudomonadota</taxon>
        <taxon>Betaproteobacteria</taxon>
        <taxon>Burkholderiales</taxon>
        <taxon>Comamonadaceae</taxon>
        <taxon>Variovorax</taxon>
    </lineage>
</organism>
<dbReference type="InterPro" id="IPR017939">
    <property type="entry name" value="G-Glutamylcylcotransferase"/>
</dbReference>
<dbReference type="RefSeq" id="WP_340363101.1">
    <property type="nucleotide sequence ID" value="NZ_JBBKZV010000003.1"/>
</dbReference>
<keyword evidence="1" id="KW-0456">Lyase</keyword>
<dbReference type="Pfam" id="PF13772">
    <property type="entry name" value="AIG2_2"/>
    <property type="match status" value="1"/>
</dbReference>
<dbReference type="Gene3D" id="3.10.490.10">
    <property type="entry name" value="Gamma-glutamyl cyclotransferase-like"/>
    <property type="match status" value="1"/>
</dbReference>
<evidence type="ECO:0000313" key="3">
    <source>
        <dbReference type="Proteomes" id="UP001363010"/>
    </source>
</evidence>
<dbReference type="PANTHER" id="PTHR12935:SF0">
    <property type="entry name" value="GAMMA-GLUTAMYLCYCLOTRANSFERASE"/>
    <property type="match status" value="1"/>
</dbReference>
<dbReference type="InterPro" id="IPR013024">
    <property type="entry name" value="GGCT-like"/>
</dbReference>
<accession>A0ABU8VW72</accession>
<evidence type="ECO:0000313" key="2">
    <source>
        <dbReference type="EMBL" id="MEJ8822056.1"/>
    </source>
</evidence>
<name>A0ABU8VW72_9BURK</name>
<reference evidence="2 3" key="1">
    <citation type="submission" date="2024-03" db="EMBL/GenBank/DDBJ databases">
        <title>Novel species of the genus Variovorax.</title>
        <authorList>
            <person name="Liu Q."/>
            <person name="Xin Y.-H."/>
        </authorList>
    </citation>
    <scope>NUCLEOTIDE SEQUENCE [LARGE SCALE GENOMIC DNA]</scope>
    <source>
        <strain evidence="2 3">KACC 18501</strain>
    </source>
</reference>
<comment type="caution">
    <text evidence="2">The sequence shown here is derived from an EMBL/GenBank/DDBJ whole genome shotgun (WGS) entry which is preliminary data.</text>
</comment>
<dbReference type="PANTHER" id="PTHR12935">
    <property type="entry name" value="GAMMA-GLUTAMYLCYCLOTRANSFERASE"/>
    <property type="match status" value="1"/>
</dbReference>